<accession>A0A1M6ZKT7</accession>
<organism evidence="1 2">
    <name type="scientific">Pseudonocardia thermophila</name>
    <dbReference type="NCBI Taxonomy" id="1848"/>
    <lineage>
        <taxon>Bacteria</taxon>
        <taxon>Bacillati</taxon>
        <taxon>Actinomycetota</taxon>
        <taxon>Actinomycetes</taxon>
        <taxon>Pseudonocardiales</taxon>
        <taxon>Pseudonocardiaceae</taxon>
        <taxon>Pseudonocardia</taxon>
    </lineage>
</organism>
<proteinExistence type="predicted"/>
<dbReference type="Proteomes" id="UP000184363">
    <property type="component" value="Unassembled WGS sequence"/>
</dbReference>
<reference evidence="1 2" key="1">
    <citation type="submission" date="2016-11" db="EMBL/GenBank/DDBJ databases">
        <authorList>
            <person name="Jaros S."/>
            <person name="Januszkiewicz K."/>
            <person name="Wedrychowicz H."/>
        </authorList>
    </citation>
    <scope>NUCLEOTIDE SEQUENCE [LARGE SCALE GENOMIC DNA]</scope>
    <source>
        <strain evidence="1 2">DSM 43832</strain>
    </source>
</reference>
<dbReference type="STRING" id="1848.SAMN05443637_12436"/>
<dbReference type="EMBL" id="FRAP01000024">
    <property type="protein sequence ID" value="SHL31131.1"/>
    <property type="molecule type" value="Genomic_DNA"/>
</dbReference>
<protein>
    <submittedName>
        <fullName evidence="1">Uncharacterized protein</fullName>
    </submittedName>
</protein>
<dbReference type="AlphaFoldDB" id="A0A1M6ZKT7"/>
<name>A0A1M6ZKT7_PSETH</name>
<evidence type="ECO:0000313" key="1">
    <source>
        <dbReference type="EMBL" id="SHL31131.1"/>
    </source>
</evidence>
<keyword evidence="2" id="KW-1185">Reference proteome</keyword>
<sequence>MVTKSRVKAPGPAEDAIAERISELILDAVTHTLSERSPEPGRRYLSAFSGGFTDEQRATELMVTLILVRWLSAARDEVGGDLVEAVLTWIEQELGKRCALRARYTSGPLVDEDSAAQIIRYREGLGPDFLPSMVWQLAAVVALHGDGDPRWLAERVGRSS</sequence>
<evidence type="ECO:0000313" key="2">
    <source>
        <dbReference type="Proteomes" id="UP000184363"/>
    </source>
</evidence>
<gene>
    <name evidence="1" type="ORF">SAMN05443637_12436</name>
</gene>